<protein>
    <submittedName>
        <fullName evidence="2">Uncharacterized protein</fullName>
    </submittedName>
</protein>
<evidence type="ECO:0000313" key="3">
    <source>
        <dbReference type="Proteomes" id="UP000324222"/>
    </source>
</evidence>
<feature type="region of interest" description="Disordered" evidence="1">
    <location>
        <begin position="24"/>
        <end position="88"/>
    </location>
</feature>
<dbReference type="AlphaFoldDB" id="A0A5B7IGU2"/>
<evidence type="ECO:0000256" key="1">
    <source>
        <dbReference type="SAM" id="MobiDB-lite"/>
    </source>
</evidence>
<gene>
    <name evidence="2" type="ORF">E2C01_079386</name>
</gene>
<sequence>MTQEATAVPSPDVTRLRTRVDRFALSPLGPQDANPNLSFRDPHPSALAPFLPKDLTRSGGERRGDKIGRKEDGPRDGRPPRVVCSSEM</sequence>
<comment type="caution">
    <text evidence="2">The sequence shown here is derived from an EMBL/GenBank/DDBJ whole genome shotgun (WGS) entry which is preliminary data.</text>
</comment>
<dbReference type="EMBL" id="VSRR010065988">
    <property type="protein sequence ID" value="MPC84641.1"/>
    <property type="molecule type" value="Genomic_DNA"/>
</dbReference>
<keyword evidence="3" id="KW-1185">Reference proteome</keyword>
<organism evidence="2 3">
    <name type="scientific">Portunus trituberculatus</name>
    <name type="common">Swimming crab</name>
    <name type="synonym">Neptunus trituberculatus</name>
    <dbReference type="NCBI Taxonomy" id="210409"/>
    <lineage>
        <taxon>Eukaryota</taxon>
        <taxon>Metazoa</taxon>
        <taxon>Ecdysozoa</taxon>
        <taxon>Arthropoda</taxon>
        <taxon>Crustacea</taxon>
        <taxon>Multicrustacea</taxon>
        <taxon>Malacostraca</taxon>
        <taxon>Eumalacostraca</taxon>
        <taxon>Eucarida</taxon>
        <taxon>Decapoda</taxon>
        <taxon>Pleocyemata</taxon>
        <taxon>Brachyura</taxon>
        <taxon>Eubrachyura</taxon>
        <taxon>Portunoidea</taxon>
        <taxon>Portunidae</taxon>
        <taxon>Portuninae</taxon>
        <taxon>Portunus</taxon>
    </lineage>
</organism>
<dbReference type="Proteomes" id="UP000324222">
    <property type="component" value="Unassembled WGS sequence"/>
</dbReference>
<reference evidence="2 3" key="1">
    <citation type="submission" date="2019-05" db="EMBL/GenBank/DDBJ databases">
        <title>Another draft genome of Portunus trituberculatus and its Hox gene families provides insights of decapod evolution.</title>
        <authorList>
            <person name="Jeong J.-H."/>
            <person name="Song I."/>
            <person name="Kim S."/>
            <person name="Choi T."/>
            <person name="Kim D."/>
            <person name="Ryu S."/>
            <person name="Kim W."/>
        </authorList>
    </citation>
    <scope>NUCLEOTIDE SEQUENCE [LARGE SCALE GENOMIC DNA]</scope>
    <source>
        <tissue evidence="2">Muscle</tissue>
    </source>
</reference>
<evidence type="ECO:0000313" key="2">
    <source>
        <dbReference type="EMBL" id="MPC84641.1"/>
    </source>
</evidence>
<proteinExistence type="predicted"/>
<name>A0A5B7IGU2_PORTR</name>
<accession>A0A5B7IGU2</accession>
<feature type="compositionally biased region" description="Basic and acidic residues" evidence="1">
    <location>
        <begin position="54"/>
        <end position="79"/>
    </location>
</feature>